<keyword evidence="2" id="KW-0472">Membrane</keyword>
<feature type="transmembrane region" description="Helical" evidence="2">
    <location>
        <begin position="33"/>
        <end position="53"/>
    </location>
</feature>
<evidence type="ECO:0000313" key="5">
    <source>
        <dbReference type="Proteomes" id="UP001597062"/>
    </source>
</evidence>
<dbReference type="EMBL" id="JBHTJR010000051">
    <property type="protein sequence ID" value="MFD0993875.1"/>
    <property type="molecule type" value="Genomic_DNA"/>
</dbReference>
<comment type="caution">
    <text evidence="4">The sequence shown here is derived from an EMBL/GenBank/DDBJ whole genome shotgun (WGS) entry which is preliminary data.</text>
</comment>
<proteinExistence type="predicted"/>
<feature type="transmembrane region" description="Helical" evidence="2">
    <location>
        <begin position="99"/>
        <end position="117"/>
    </location>
</feature>
<protein>
    <submittedName>
        <fullName evidence="4">Helix-turn-helix domain-containing protein</fullName>
    </submittedName>
</protein>
<dbReference type="PROSITE" id="PS01124">
    <property type="entry name" value="HTH_ARAC_FAMILY_2"/>
    <property type="match status" value="1"/>
</dbReference>
<sequence length="367" mass="42933">MQFVLEQLIYFGFFQSLLLLTILLVSIKKRQKVNEFLLVLLIMLTVGLLGKFLYSAEIFNKNFRLNAMSEFSALLFGPTIYLFVRSVLFRESFTKEKTIHYFPGIIYSLFILGYFIIPSNEYQIERSKTLPLMTVIYICHAVGLVVNIWYWVLGFKSYQFFLKDFKQVASYVPYTRFIYGFLLVTGFCMLVWLVLFLTSFLGFPMLERTARPYIWIVLTFIVMFISYYMLLKPSVLIAIPNVKEKKYHQSKLTTADLDKLKLALEKIMIEKKPYLNAKLLKIELAEMLGVHSPELSRLLNENIGMNFFEYVNYYRIKEFVSLAKSEKGKQLTFFGLAQEAGFNSKTTFNKSFKSLMGVSPSVYFNQQ</sequence>
<keyword evidence="2" id="KW-1133">Transmembrane helix</keyword>
<dbReference type="PANTHER" id="PTHR43280:SF29">
    <property type="entry name" value="ARAC-FAMILY TRANSCRIPTIONAL REGULATOR"/>
    <property type="match status" value="1"/>
</dbReference>
<feature type="transmembrane region" description="Helical" evidence="2">
    <location>
        <begin position="177"/>
        <end position="201"/>
    </location>
</feature>
<organism evidence="4 5">
    <name type="scientific">Tenacibaculum geojense</name>
    <dbReference type="NCBI Taxonomy" id="915352"/>
    <lineage>
        <taxon>Bacteria</taxon>
        <taxon>Pseudomonadati</taxon>
        <taxon>Bacteroidota</taxon>
        <taxon>Flavobacteriia</taxon>
        <taxon>Flavobacteriales</taxon>
        <taxon>Flavobacteriaceae</taxon>
        <taxon>Tenacibaculum</taxon>
    </lineage>
</organism>
<dbReference type="SMART" id="SM00342">
    <property type="entry name" value="HTH_ARAC"/>
    <property type="match status" value="1"/>
</dbReference>
<keyword evidence="5" id="KW-1185">Reference proteome</keyword>
<gene>
    <name evidence="4" type="ORF">ACFQ1U_11710</name>
</gene>
<evidence type="ECO:0000256" key="1">
    <source>
        <dbReference type="ARBA" id="ARBA00023125"/>
    </source>
</evidence>
<dbReference type="Gene3D" id="1.10.10.60">
    <property type="entry name" value="Homeodomain-like"/>
    <property type="match status" value="2"/>
</dbReference>
<evidence type="ECO:0000259" key="3">
    <source>
        <dbReference type="PROSITE" id="PS01124"/>
    </source>
</evidence>
<accession>A0ABW3JVP7</accession>
<dbReference type="RefSeq" id="WP_386108576.1">
    <property type="nucleotide sequence ID" value="NZ_JBHTJR010000051.1"/>
</dbReference>
<dbReference type="PANTHER" id="PTHR43280">
    <property type="entry name" value="ARAC-FAMILY TRANSCRIPTIONAL REGULATOR"/>
    <property type="match status" value="1"/>
</dbReference>
<evidence type="ECO:0000313" key="4">
    <source>
        <dbReference type="EMBL" id="MFD0993875.1"/>
    </source>
</evidence>
<evidence type="ECO:0000256" key="2">
    <source>
        <dbReference type="SAM" id="Phobius"/>
    </source>
</evidence>
<feature type="transmembrane region" description="Helical" evidence="2">
    <location>
        <begin position="7"/>
        <end position="27"/>
    </location>
</feature>
<dbReference type="InterPro" id="IPR018060">
    <property type="entry name" value="HTH_AraC"/>
</dbReference>
<feature type="transmembrane region" description="Helical" evidence="2">
    <location>
        <begin position="129"/>
        <end position="152"/>
    </location>
</feature>
<feature type="transmembrane region" description="Helical" evidence="2">
    <location>
        <begin position="213"/>
        <end position="231"/>
    </location>
</feature>
<feature type="domain" description="HTH araC/xylS-type" evidence="3">
    <location>
        <begin position="283"/>
        <end position="366"/>
    </location>
</feature>
<keyword evidence="2" id="KW-0812">Transmembrane</keyword>
<dbReference type="Proteomes" id="UP001597062">
    <property type="component" value="Unassembled WGS sequence"/>
</dbReference>
<keyword evidence="1" id="KW-0238">DNA-binding</keyword>
<feature type="transmembrane region" description="Helical" evidence="2">
    <location>
        <begin position="65"/>
        <end position="84"/>
    </location>
</feature>
<name>A0ABW3JVP7_9FLAO</name>
<dbReference type="Pfam" id="PF12833">
    <property type="entry name" value="HTH_18"/>
    <property type="match status" value="1"/>
</dbReference>
<reference evidence="5" key="1">
    <citation type="journal article" date="2019" name="Int. J. Syst. Evol. Microbiol.">
        <title>The Global Catalogue of Microorganisms (GCM) 10K type strain sequencing project: providing services to taxonomists for standard genome sequencing and annotation.</title>
        <authorList>
            <consortium name="The Broad Institute Genomics Platform"/>
            <consortium name="The Broad Institute Genome Sequencing Center for Infectious Disease"/>
            <person name="Wu L."/>
            <person name="Ma J."/>
        </authorList>
    </citation>
    <scope>NUCLEOTIDE SEQUENCE [LARGE SCALE GENOMIC DNA]</scope>
    <source>
        <strain evidence="5">CCUG 60527</strain>
    </source>
</reference>